<keyword evidence="5 7" id="KW-0067">ATP-binding</keyword>
<dbReference type="PANTHER" id="PTHR42711:SF5">
    <property type="entry name" value="ABC TRANSPORTER ATP-BINDING PROTEIN NATA"/>
    <property type="match status" value="1"/>
</dbReference>
<evidence type="ECO:0000256" key="3">
    <source>
        <dbReference type="ARBA" id="ARBA00022458"/>
    </source>
</evidence>
<dbReference type="PROSITE" id="PS50893">
    <property type="entry name" value="ABC_TRANSPORTER_2"/>
    <property type="match status" value="1"/>
</dbReference>
<evidence type="ECO:0000313" key="7">
    <source>
        <dbReference type="EMBL" id="QTD52991.1"/>
    </source>
</evidence>
<dbReference type="InterPro" id="IPR050763">
    <property type="entry name" value="ABC_transporter_ATP-binding"/>
</dbReference>
<dbReference type="SUPFAM" id="SSF52540">
    <property type="entry name" value="P-loop containing nucleoside triphosphate hydrolases"/>
    <property type="match status" value="1"/>
</dbReference>
<keyword evidence="2" id="KW-0813">Transport</keyword>
<evidence type="ECO:0000256" key="2">
    <source>
        <dbReference type="ARBA" id="ARBA00022448"/>
    </source>
</evidence>
<accession>A0A8A4TV52</accession>
<protein>
    <submittedName>
        <fullName evidence="7">ABC transporter ATP-binding protein</fullName>
    </submittedName>
</protein>
<evidence type="ECO:0000313" key="8">
    <source>
        <dbReference type="Proteomes" id="UP000663929"/>
    </source>
</evidence>
<dbReference type="SMART" id="SM00382">
    <property type="entry name" value="AAA"/>
    <property type="match status" value="1"/>
</dbReference>
<reference evidence="7" key="1">
    <citation type="submission" date="2021-03" db="EMBL/GenBank/DDBJ databases">
        <title>Acanthopleuribacteraceae sp. M133.</title>
        <authorList>
            <person name="Wang G."/>
        </authorList>
    </citation>
    <scope>NUCLEOTIDE SEQUENCE</scope>
    <source>
        <strain evidence="7">M133</strain>
    </source>
</reference>
<name>A0A8A4TV52_SULCO</name>
<dbReference type="GO" id="GO:0005524">
    <property type="term" value="F:ATP binding"/>
    <property type="evidence" value="ECO:0007669"/>
    <property type="project" value="UniProtKB-KW"/>
</dbReference>
<evidence type="ECO:0000256" key="4">
    <source>
        <dbReference type="ARBA" id="ARBA00022741"/>
    </source>
</evidence>
<evidence type="ECO:0000256" key="1">
    <source>
        <dbReference type="ARBA" id="ARBA00005417"/>
    </source>
</evidence>
<dbReference type="Gene3D" id="3.40.50.300">
    <property type="entry name" value="P-loop containing nucleotide triphosphate hydrolases"/>
    <property type="match status" value="1"/>
</dbReference>
<dbReference type="EMBL" id="CP071793">
    <property type="protein sequence ID" value="QTD52991.1"/>
    <property type="molecule type" value="Genomic_DNA"/>
</dbReference>
<keyword evidence="3" id="KW-0536">Nodulation</keyword>
<dbReference type="Proteomes" id="UP000663929">
    <property type="component" value="Chromosome"/>
</dbReference>
<keyword evidence="8" id="KW-1185">Reference proteome</keyword>
<gene>
    <name evidence="7" type="ORF">J3U87_11055</name>
</gene>
<dbReference type="Pfam" id="PF00005">
    <property type="entry name" value="ABC_tran"/>
    <property type="match status" value="1"/>
</dbReference>
<dbReference type="KEGG" id="scor:J3U87_11055"/>
<evidence type="ECO:0000259" key="6">
    <source>
        <dbReference type="PROSITE" id="PS50893"/>
    </source>
</evidence>
<dbReference type="InterPro" id="IPR003439">
    <property type="entry name" value="ABC_transporter-like_ATP-bd"/>
</dbReference>
<dbReference type="AlphaFoldDB" id="A0A8A4TV52"/>
<sequence length="330" mass="35993">MIELSHVSKRFLNGSRLTENGRESYAVKDVSFRLEKGEIAAFLGPNGAGKTTTKRLITGYLAPDQGEIRVMGMCPRRDGRAVRRRLGYLPEHNPLYDDLTVFETLRFAARVQGLSGPGLKSAIRRMVDLCDLGPHLKRSVAVLSKGFRQRVGLAVAMIHDPDLLILDEPTTGLDPNQIHYIQQVIKNLGGHRTVLLSTHILHQVPDMCSRVLVLCEGSLVFDDRPQALLARGCTVARIGVAQEPDAVLGRLESLGHRATCLTQDPERSGANPFVPFTVEGNWTEETLADLAESLREHGWRVGECVLTPPTIESIFAGLTAGDGTACASSG</sequence>
<dbReference type="InterPro" id="IPR003593">
    <property type="entry name" value="AAA+_ATPase"/>
</dbReference>
<evidence type="ECO:0000256" key="5">
    <source>
        <dbReference type="ARBA" id="ARBA00022840"/>
    </source>
</evidence>
<proteinExistence type="inferred from homology"/>
<organism evidence="7 8">
    <name type="scientific">Sulfidibacter corallicola</name>
    <dbReference type="NCBI Taxonomy" id="2818388"/>
    <lineage>
        <taxon>Bacteria</taxon>
        <taxon>Pseudomonadati</taxon>
        <taxon>Acidobacteriota</taxon>
        <taxon>Holophagae</taxon>
        <taxon>Acanthopleuribacterales</taxon>
        <taxon>Acanthopleuribacteraceae</taxon>
        <taxon>Sulfidibacter</taxon>
    </lineage>
</organism>
<dbReference type="RefSeq" id="WP_237383089.1">
    <property type="nucleotide sequence ID" value="NZ_CP071793.1"/>
</dbReference>
<dbReference type="CDD" id="cd03230">
    <property type="entry name" value="ABC_DR_subfamily_A"/>
    <property type="match status" value="1"/>
</dbReference>
<comment type="similarity">
    <text evidence="1">Belongs to the ABC transporter superfamily.</text>
</comment>
<dbReference type="PANTHER" id="PTHR42711">
    <property type="entry name" value="ABC TRANSPORTER ATP-BINDING PROTEIN"/>
    <property type="match status" value="1"/>
</dbReference>
<dbReference type="InterPro" id="IPR027417">
    <property type="entry name" value="P-loop_NTPase"/>
</dbReference>
<keyword evidence="4" id="KW-0547">Nucleotide-binding</keyword>
<dbReference type="GO" id="GO:0016887">
    <property type="term" value="F:ATP hydrolysis activity"/>
    <property type="evidence" value="ECO:0007669"/>
    <property type="project" value="InterPro"/>
</dbReference>
<feature type="domain" description="ABC transporter" evidence="6">
    <location>
        <begin position="2"/>
        <end position="241"/>
    </location>
</feature>